<proteinExistence type="inferred from homology"/>
<dbReference type="GO" id="GO:0004222">
    <property type="term" value="F:metalloendopeptidase activity"/>
    <property type="evidence" value="ECO:0007669"/>
    <property type="project" value="UniProtKB-UniRule"/>
</dbReference>
<keyword evidence="3" id="KW-0479">Metal-binding</keyword>
<feature type="domain" description="Peptidase M4 C-terminal" evidence="12">
    <location>
        <begin position="375"/>
        <end position="528"/>
    </location>
</feature>
<feature type="domain" description="FTP" evidence="13">
    <location>
        <begin position="56"/>
        <end position="81"/>
    </location>
</feature>
<dbReference type="GO" id="GO:0006508">
    <property type="term" value="P:proteolysis"/>
    <property type="evidence" value="ECO:0007669"/>
    <property type="project" value="UniProtKB-KW"/>
</dbReference>
<dbReference type="OrthoDB" id="5378341at2"/>
<reference evidence="14 15" key="1">
    <citation type="submission" date="2018-07" db="EMBL/GenBank/DDBJ databases">
        <title>Genomic Encyclopedia of Type Strains, Phase IV (KMG-IV): sequencing the most valuable type-strain genomes for metagenomic binning, comparative biology and taxonomic classification.</title>
        <authorList>
            <person name="Goeker M."/>
        </authorList>
    </citation>
    <scope>NUCLEOTIDE SEQUENCE [LARGE SCALE GENOMIC DNA]</scope>
    <source>
        <strain evidence="14 15">DSM 16500</strain>
    </source>
</reference>
<dbReference type="Pfam" id="PF07504">
    <property type="entry name" value="FTP"/>
    <property type="match status" value="1"/>
</dbReference>
<dbReference type="AlphaFoldDB" id="A0A370GLC9"/>
<feature type="signal peptide" evidence="10">
    <location>
        <begin position="1"/>
        <end position="18"/>
    </location>
</feature>
<evidence type="ECO:0000259" key="13">
    <source>
        <dbReference type="Pfam" id="PF07504"/>
    </source>
</evidence>
<feature type="active site" evidence="9">
    <location>
        <position position="365"/>
    </location>
</feature>
<keyword evidence="15" id="KW-1185">Reference proteome</keyword>
<keyword evidence="2 10" id="KW-0645">Protease</keyword>
<feature type="active site" description="Proton donor" evidence="9">
    <location>
        <position position="456"/>
    </location>
</feature>
<feature type="domain" description="Peptidase M4" evidence="11">
    <location>
        <begin position="240"/>
        <end position="372"/>
    </location>
</feature>
<dbReference type="InterPro" id="IPR050728">
    <property type="entry name" value="Zinc_Metalloprotease_M4"/>
</dbReference>
<evidence type="ECO:0000256" key="10">
    <source>
        <dbReference type="RuleBase" id="RU366073"/>
    </source>
</evidence>
<evidence type="ECO:0000256" key="2">
    <source>
        <dbReference type="ARBA" id="ARBA00022670"/>
    </source>
</evidence>
<keyword evidence="7 10" id="KW-0482">Metalloprotease</keyword>
<evidence type="ECO:0000313" key="15">
    <source>
        <dbReference type="Proteomes" id="UP000254720"/>
    </source>
</evidence>
<evidence type="ECO:0000256" key="3">
    <source>
        <dbReference type="ARBA" id="ARBA00022723"/>
    </source>
</evidence>
<evidence type="ECO:0000256" key="7">
    <source>
        <dbReference type="ARBA" id="ARBA00023049"/>
    </source>
</evidence>
<accession>A0A370GLC9</accession>
<keyword evidence="4 10" id="KW-0732">Signal</keyword>
<dbReference type="PRINTS" id="PR00730">
    <property type="entry name" value="THERMOLYSIN"/>
</dbReference>
<keyword evidence="8" id="KW-0865">Zymogen</keyword>
<dbReference type="Gene3D" id="3.10.450.40">
    <property type="match status" value="1"/>
</dbReference>
<dbReference type="CDD" id="cd09597">
    <property type="entry name" value="M4_TLP"/>
    <property type="match status" value="1"/>
</dbReference>
<dbReference type="Gene3D" id="3.10.170.10">
    <property type="match status" value="1"/>
</dbReference>
<comment type="similarity">
    <text evidence="1 10">Belongs to the peptidase M4 family.</text>
</comment>
<evidence type="ECO:0000313" key="14">
    <source>
        <dbReference type="EMBL" id="RDI44525.1"/>
    </source>
</evidence>
<dbReference type="EC" id="3.4.24.-" evidence="10"/>
<evidence type="ECO:0000259" key="12">
    <source>
        <dbReference type="Pfam" id="PF02868"/>
    </source>
</evidence>
<dbReference type="Gene3D" id="3.10.450.490">
    <property type="match status" value="1"/>
</dbReference>
<comment type="caution">
    <text evidence="14">The sequence shown here is derived from an EMBL/GenBank/DDBJ whole genome shotgun (WGS) entry which is preliminary data.</text>
</comment>
<feature type="chain" id="PRO_5023018417" description="Neutral metalloproteinase" evidence="10">
    <location>
        <begin position="19"/>
        <end position="546"/>
    </location>
</feature>
<sequence length="546" mass="60724">MRKIIGLGTALISFPVFAATPIHLDYEGANWLQNKKTLASSMALDEINRATDFNNTLHIRVRQTYQGYPVRGADAVVHVPQGGNSKASLKSAITPQTIVNGTVYQGLNEDLLNTPASIFTEAQMKKAVSQVESLYADQKGRTNHFTKQESKLIVYVDQRNRAHWAYQISFFVPSASHAMPEKPIYIVDAIDFTVYAQWNDLKTLEKAEIGGFGGNHKTGQKIFDGMEGHASKLNALRDARSAVCYMKNDEVNILNYSSGNTMKFNCQSPDPEHNNVYWNGNFDAVATTWSPSNDALFGSTIASHMYQSWYKIPMLVKNGKPMFLPVLVHYPVENAFWNGDEVIFGDSPGSFDFNVFTSLDTVVHEISHGFTEQHSDLEYQHQSGGLNEAFSDMAGIAAEFYAYGKTDFLVGWGDMKEEGVALRYMDQPSKDCKGREPGNNCSIDNISQYKSSIDVHHSSGIFNRVYYLLANTPGWDAKKAFDVMVQANRFYWTSTSSFADAACGVMKAAQDYRYDLNETAAAFRVVGIDTANCFKADTNAASRLAL</sequence>
<dbReference type="InterPro" id="IPR027268">
    <property type="entry name" value="Peptidase_M4/M1_CTD_sf"/>
</dbReference>
<dbReference type="InterPro" id="IPR023612">
    <property type="entry name" value="Peptidase_M4"/>
</dbReference>
<protein>
    <recommendedName>
        <fullName evidence="10">Neutral metalloproteinase</fullName>
        <ecNumber evidence="10">3.4.24.-</ecNumber>
    </recommendedName>
</protein>
<dbReference type="GO" id="GO:0046872">
    <property type="term" value="F:metal ion binding"/>
    <property type="evidence" value="ECO:0007669"/>
    <property type="project" value="UniProtKB-UniRule"/>
</dbReference>
<dbReference type="RefSeq" id="WP_114834201.1">
    <property type="nucleotide sequence ID" value="NZ_LR699114.1"/>
</dbReference>
<evidence type="ECO:0000256" key="1">
    <source>
        <dbReference type="ARBA" id="ARBA00009388"/>
    </source>
</evidence>
<comment type="function">
    <text evidence="10">Extracellular zinc metalloprotease.</text>
</comment>
<keyword evidence="5 10" id="KW-0378">Hydrolase</keyword>
<dbReference type="Pfam" id="PF02868">
    <property type="entry name" value="Peptidase_M4_C"/>
    <property type="match status" value="1"/>
</dbReference>
<evidence type="ECO:0000259" key="11">
    <source>
        <dbReference type="Pfam" id="PF01447"/>
    </source>
</evidence>
<dbReference type="PANTHER" id="PTHR33794:SF1">
    <property type="entry name" value="BACILLOLYSIN"/>
    <property type="match status" value="1"/>
</dbReference>
<evidence type="ECO:0000256" key="6">
    <source>
        <dbReference type="ARBA" id="ARBA00022833"/>
    </source>
</evidence>
<comment type="subcellular location">
    <subcellularLocation>
        <location evidence="10">Secreted</location>
    </subcellularLocation>
</comment>
<dbReference type="Pfam" id="PF01447">
    <property type="entry name" value="Peptidase_M4"/>
    <property type="match status" value="1"/>
</dbReference>
<dbReference type="InterPro" id="IPR001570">
    <property type="entry name" value="Peptidase_M4_C_domain"/>
</dbReference>
<keyword evidence="10" id="KW-0964">Secreted</keyword>
<organism evidence="14 15">
    <name type="scientific">Aquicella lusitana</name>
    <dbReference type="NCBI Taxonomy" id="254246"/>
    <lineage>
        <taxon>Bacteria</taxon>
        <taxon>Pseudomonadati</taxon>
        <taxon>Pseudomonadota</taxon>
        <taxon>Gammaproteobacteria</taxon>
        <taxon>Legionellales</taxon>
        <taxon>Coxiellaceae</taxon>
        <taxon>Aquicella</taxon>
    </lineage>
</organism>
<comment type="cofactor">
    <cofactor evidence="10">
        <name>Zn(2+)</name>
        <dbReference type="ChEBI" id="CHEBI:29105"/>
    </cofactor>
</comment>
<dbReference type="SUPFAM" id="SSF55486">
    <property type="entry name" value="Metalloproteases ('zincins'), catalytic domain"/>
    <property type="match status" value="1"/>
</dbReference>
<dbReference type="InterPro" id="IPR013856">
    <property type="entry name" value="Peptidase_M4_domain"/>
</dbReference>
<evidence type="ECO:0000256" key="9">
    <source>
        <dbReference type="PIRSR" id="PIRSR623612-1"/>
    </source>
</evidence>
<evidence type="ECO:0000256" key="5">
    <source>
        <dbReference type="ARBA" id="ARBA00022801"/>
    </source>
</evidence>
<dbReference type="Gene3D" id="1.10.390.10">
    <property type="entry name" value="Neutral Protease Domain 2"/>
    <property type="match status" value="1"/>
</dbReference>
<keyword evidence="6 10" id="KW-0862">Zinc</keyword>
<dbReference type="PANTHER" id="PTHR33794">
    <property type="entry name" value="BACILLOLYSIN"/>
    <property type="match status" value="1"/>
</dbReference>
<name>A0A370GLC9_9COXI</name>
<dbReference type="Proteomes" id="UP000254720">
    <property type="component" value="Unassembled WGS sequence"/>
</dbReference>
<gene>
    <name evidence="14" type="ORF">C8D86_1097</name>
</gene>
<dbReference type="InterPro" id="IPR011096">
    <property type="entry name" value="FTP_domain"/>
</dbReference>
<evidence type="ECO:0000256" key="8">
    <source>
        <dbReference type="ARBA" id="ARBA00023145"/>
    </source>
</evidence>
<evidence type="ECO:0000256" key="4">
    <source>
        <dbReference type="ARBA" id="ARBA00022729"/>
    </source>
</evidence>
<dbReference type="GO" id="GO:0005576">
    <property type="term" value="C:extracellular region"/>
    <property type="evidence" value="ECO:0007669"/>
    <property type="project" value="UniProtKB-SubCell"/>
</dbReference>
<dbReference type="EMBL" id="QQAX01000009">
    <property type="protein sequence ID" value="RDI44525.1"/>
    <property type="molecule type" value="Genomic_DNA"/>
</dbReference>